<feature type="compositionally biased region" description="Basic and acidic residues" evidence="1">
    <location>
        <begin position="43"/>
        <end position="64"/>
    </location>
</feature>
<sequence length="111" mass="12056">MGTGRFDKNPKGCDSVNCDTDTRNNRRPRAIPLFDTDTMSSHMTRERDGGREKGLISLVDEKSRNAAGMSRGARVALPPGDSSSELHPSECKRDGRGQGSSCHDGYTANSR</sequence>
<protein>
    <submittedName>
        <fullName evidence="2">Uncharacterized protein</fullName>
    </submittedName>
</protein>
<proteinExistence type="predicted"/>
<reference evidence="2 3" key="1">
    <citation type="submission" date="2018-04" db="EMBL/GenBank/DDBJ databases">
        <title>The genome of golden apple snail Pomacea canaliculata provides insight into stress tolerance and invasive adaptation.</title>
        <authorList>
            <person name="Liu C."/>
            <person name="Liu B."/>
            <person name="Ren Y."/>
            <person name="Zhang Y."/>
            <person name="Wang H."/>
            <person name="Li S."/>
            <person name="Jiang F."/>
            <person name="Yin L."/>
            <person name="Zhang G."/>
            <person name="Qian W."/>
            <person name="Fan W."/>
        </authorList>
    </citation>
    <scope>NUCLEOTIDE SEQUENCE [LARGE SCALE GENOMIC DNA]</scope>
    <source>
        <strain evidence="2">SZHN2017</strain>
        <tissue evidence="2">Muscle</tissue>
    </source>
</reference>
<feature type="region of interest" description="Disordered" evidence="1">
    <location>
        <begin position="1"/>
        <end position="111"/>
    </location>
</feature>
<comment type="caution">
    <text evidence="2">The sequence shown here is derived from an EMBL/GenBank/DDBJ whole genome shotgun (WGS) entry which is preliminary data.</text>
</comment>
<dbReference type="Proteomes" id="UP000245119">
    <property type="component" value="Linkage Group LG9"/>
</dbReference>
<dbReference type="AlphaFoldDB" id="A0A2T7NSX7"/>
<feature type="compositionally biased region" description="Basic and acidic residues" evidence="1">
    <location>
        <begin position="1"/>
        <end position="11"/>
    </location>
</feature>
<evidence type="ECO:0000256" key="1">
    <source>
        <dbReference type="SAM" id="MobiDB-lite"/>
    </source>
</evidence>
<dbReference type="EMBL" id="PZQS01000009">
    <property type="protein sequence ID" value="PVD24258.1"/>
    <property type="molecule type" value="Genomic_DNA"/>
</dbReference>
<feature type="compositionally biased region" description="Basic and acidic residues" evidence="1">
    <location>
        <begin position="87"/>
        <end position="96"/>
    </location>
</feature>
<gene>
    <name evidence="2" type="ORF">C0Q70_14729</name>
</gene>
<keyword evidence="3" id="KW-1185">Reference proteome</keyword>
<evidence type="ECO:0000313" key="2">
    <source>
        <dbReference type="EMBL" id="PVD24258.1"/>
    </source>
</evidence>
<accession>A0A2T7NSX7</accession>
<evidence type="ECO:0000313" key="3">
    <source>
        <dbReference type="Proteomes" id="UP000245119"/>
    </source>
</evidence>
<name>A0A2T7NSX7_POMCA</name>
<organism evidence="2 3">
    <name type="scientific">Pomacea canaliculata</name>
    <name type="common">Golden apple snail</name>
    <dbReference type="NCBI Taxonomy" id="400727"/>
    <lineage>
        <taxon>Eukaryota</taxon>
        <taxon>Metazoa</taxon>
        <taxon>Spiralia</taxon>
        <taxon>Lophotrochozoa</taxon>
        <taxon>Mollusca</taxon>
        <taxon>Gastropoda</taxon>
        <taxon>Caenogastropoda</taxon>
        <taxon>Architaenioglossa</taxon>
        <taxon>Ampullarioidea</taxon>
        <taxon>Ampullariidae</taxon>
        <taxon>Pomacea</taxon>
    </lineage>
</organism>